<gene>
    <name evidence="10" type="ORF">JOF29_005696</name>
</gene>
<accession>A0ABS4USJ4</accession>
<keyword evidence="3 8" id="KW-0812">Transmembrane</keyword>
<keyword evidence="6" id="KW-0051">Antiviral defense</keyword>
<comment type="caution">
    <text evidence="10">The sequence shown here is derived from an EMBL/GenBank/DDBJ whole genome shotgun (WGS) entry which is preliminary data.</text>
</comment>
<keyword evidence="2" id="KW-1003">Cell membrane</keyword>
<name>A0ABS4USJ4_9ACTN</name>
<evidence type="ECO:0000256" key="8">
    <source>
        <dbReference type="SAM" id="Phobius"/>
    </source>
</evidence>
<dbReference type="EMBL" id="JAGINT010000002">
    <property type="protein sequence ID" value="MBP2354586.1"/>
    <property type="molecule type" value="Genomic_DNA"/>
</dbReference>
<evidence type="ECO:0000259" key="9">
    <source>
        <dbReference type="Pfam" id="PF18967"/>
    </source>
</evidence>
<evidence type="ECO:0000256" key="1">
    <source>
        <dbReference type="ARBA" id="ARBA00004236"/>
    </source>
</evidence>
<keyword evidence="5 8" id="KW-1133">Transmembrane helix</keyword>
<dbReference type="Pfam" id="PF18967">
    <property type="entry name" value="PycTM"/>
    <property type="match status" value="1"/>
</dbReference>
<keyword evidence="11" id="KW-1185">Reference proteome</keyword>
<organism evidence="10 11">
    <name type="scientific">Kribbella aluminosa</name>
    <dbReference type="NCBI Taxonomy" id="416017"/>
    <lineage>
        <taxon>Bacteria</taxon>
        <taxon>Bacillati</taxon>
        <taxon>Actinomycetota</taxon>
        <taxon>Actinomycetes</taxon>
        <taxon>Propionibacteriales</taxon>
        <taxon>Kribbellaceae</taxon>
        <taxon>Kribbella</taxon>
    </lineage>
</organism>
<evidence type="ECO:0000256" key="2">
    <source>
        <dbReference type="ARBA" id="ARBA00022475"/>
    </source>
</evidence>
<protein>
    <recommendedName>
        <fullName evidence="9">Pycsar effector protein domain-containing protein</fullName>
    </recommendedName>
</protein>
<keyword evidence="7 8" id="KW-0472">Membrane</keyword>
<evidence type="ECO:0000256" key="4">
    <source>
        <dbReference type="ARBA" id="ARBA00022741"/>
    </source>
</evidence>
<dbReference type="InterPro" id="IPR043760">
    <property type="entry name" value="PycTM_dom"/>
</dbReference>
<dbReference type="RefSeq" id="WP_209697371.1">
    <property type="nucleotide sequence ID" value="NZ_BAAAVU010000031.1"/>
</dbReference>
<reference evidence="10 11" key="1">
    <citation type="submission" date="2021-03" db="EMBL/GenBank/DDBJ databases">
        <title>Sequencing the genomes of 1000 actinobacteria strains.</title>
        <authorList>
            <person name="Klenk H.-P."/>
        </authorList>
    </citation>
    <scope>NUCLEOTIDE SEQUENCE [LARGE SCALE GENOMIC DNA]</scope>
    <source>
        <strain evidence="10 11">DSM 18824</strain>
    </source>
</reference>
<dbReference type="Proteomes" id="UP000755585">
    <property type="component" value="Unassembled WGS sequence"/>
</dbReference>
<evidence type="ECO:0000256" key="7">
    <source>
        <dbReference type="ARBA" id="ARBA00023136"/>
    </source>
</evidence>
<evidence type="ECO:0000313" key="10">
    <source>
        <dbReference type="EMBL" id="MBP2354586.1"/>
    </source>
</evidence>
<feature type="transmembrane region" description="Helical" evidence="8">
    <location>
        <begin position="28"/>
        <end position="46"/>
    </location>
</feature>
<comment type="subcellular location">
    <subcellularLocation>
        <location evidence="1">Cell membrane</location>
    </subcellularLocation>
</comment>
<evidence type="ECO:0000256" key="5">
    <source>
        <dbReference type="ARBA" id="ARBA00022989"/>
    </source>
</evidence>
<evidence type="ECO:0000256" key="6">
    <source>
        <dbReference type="ARBA" id="ARBA00023118"/>
    </source>
</evidence>
<evidence type="ECO:0000313" key="11">
    <source>
        <dbReference type="Proteomes" id="UP000755585"/>
    </source>
</evidence>
<feature type="domain" description="Pycsar effector protein" evidence="9">
    <location>
        <begin position="10"/>
        <end position="168"/>
    </location>
</feature>
<proteinExistence type="predicted"/>
<keyword evidence="4" id="KW-0547">Nucleotide-binding</keyword>
<feature type="transmembrane region" description="Helical" evidence="8">
    <location>
        <begin position="151"/>
        <end position="174"/>
    </location>
</feature>
<feature type="transmembrane region" description="Helical" evidence="8">
    <location>
        <begin position="58"/>
        <end position="79"/>
    </location>
</feature>
<evidence type="ECO:0000256" key="3">
    <source>
        <dbReference type="ARBA" id="ARBA00022692"/>
    </source>
</evidence>
<sequence>MSERMQMDLAWRMHDAAAQAIDKADTKAGFAATVETALAAVVLTLVSRSHGSPLVARVSFGVALVALAVALGSALLVVVPRMYRPADALVPGEFLYFGAVRRRSVEQLLERHIYPRSYDNKVADPLVAVTHHAKRLAGIAWTKHQWLRVSFVAAVGGAVFAVAGVLVAAGVGGAR</sequence>